<evidence type="ECO:0000259" key="9">
    <source>
        <dbReference type="PROSITE" id="PS51390"/>
    </source>
</evidence>
<evidence type="ECO:0000313" key="11">
    <source>
        <dbReference type="Proteomes" id="UP000828390"/>
    </source>
</evidence>
<keyword evidence="5 8" id="KW-0732">Signal</keyword>
<protein>
    <recommendedName>
        <fullName evidence="3">WAP four-disulfide core domain protein 5</fullName>
    </recommendedName>
</protein>
<gene>
    <name evidence="10" type="ORF">DPMN_159004</name>
</gene>
<dbReference type="Proteomes" id="UP000828390">
    <property type="component" value="Unassembled WGS sequence"/>
</dbReference>
<dbReference type="PANTHER" id="PTHR19441">
    <property type="entry name" value="WHEY ACDIC PROTEIN WAP"/>
    <property type="match status" value="1"/>
</dbReference>
<dbReference type="PROSITE" id="PS51390">
    <property type="entry name" value="WAP"/>
    <property type="match status" value="2"/>
</dbReference>
<reference evidence="10" key="1">
    <citation type="journal article" date="2019" name="bioRxiv">
        <title>The Genome of the Zebra Mussel, Dreissena polymorpha: A Resource for Invasive Species Research.</title>
        <authorList>
            <person name="McCartney M.A."/>
            <person name="Auch B."/>
            <person name="Kono T."/>
            <person name="Mallez S."/>
            <person name="Zhang Y."/>
            <person name="Obille A."/>
            <person name="Becker A."/>
            <person name="Abrahante J.E."/>
            <person name="Garbe J."/>
            <person name="Badalamenti J.P."/>
            <person name="Herman A."/>
            <person name="Mangelson H."/>
            <person name="Liachko I."/>
            <person name="Sullivan S."/>
            <person name="Sone E.D."/>
            <person name="Koren S."/>
            <person name="Silverstein K.A.T."/>
            <person name="Beckman K.B."/>
            <person name="Gohl D.M."/>
        </authorList>
    </citation>
    <scope>NUCLEOTIDE SEQUENCE</scope>
    <source>
        <strain evidence="10">Duluth1</strain>
        <tissue evidence="10">Whole animal</tissue>
    </source>
</reference>
<dbReference type="Pfam" id="PF00095">
    <property type="entry name" value="WAP"/>
    <property type="match status" value="2"/>
</dbReference>
<reference evidence="10" key="2">
    <citation type="submission" date="2020-11" db="EMBL/GenBank/DDBJ databases">
        <authorList>
            <person name="McCartney M.A."/>
            <person name="Auch B."/>
            <person name="Kono T."/>
            <person name="Mallez S."/>
            <person name="Becker A."/>
            <person name="Gohl D.M."/>
            <person name="Silverstein K.A.T."/>
            <person name="Koren S."/>
            <person name="Bechman K.B."/>
            <person name="Herman A."/>
            <person name="Abrahante J.E."/>
            <person name="Garbe J."/>
        </authorList>
    </citation>
    <scope>NUCLEOTIDE SEQUENCE</scope>
    <source>
        <strain evidence="10">Duluth1</strain>
        <tissue evidence="10">Whole animal</tissue>
    </source>
</reference>
<keyword evidence="6" id="KW-0677">Repeat</keyword>
<dbReference type="PRINTS" id="PR00003">
    <property type="entry name" value="4DISULPHCORE"/>
</dbReference>
<evidence type="ECO:0000313" key="10">
    <source>
        <dbReference type="EMBL" id="KAH3781178.1"/>
    </source>
</evidence>
<dbReference type="SUPFAM" id="SSF57256">
    <property type="entry name" value="Elafin-like"/>
    <property type="match status" value="2"/>
</dbReference>
<accession>A0A9D4EK73</accession>
<dbReference type="InterPro" id="IPR050514">
    <property type="entry name" value="WAP_four-disulfide_core"/>
</dbReference>
<keyword evidence="11" id="KW-1185">Reference proteome</keyword>
<dbReference type="AlphaFoldDB" id="A0A9D4EK73"/>
<dbReference type="GO" id="GO:0019731">
    <property type="term" value="P:antibacterial humoral response"/>
    <property type="evidence" value="ECO:0007669"/>
    <property type="project" value="TreeGrafter"/>
</dbReference>
<comment type="caution">
    <text evidence="10">The sequence shown here is derived from an EMBL/GenBank/DDBJ whole genome shotgun (WGS) entry which is preliminary data.</text>
</comment>
<feature type="domain" description="WAP" evidence="9">
    <location>
        <begin position="67"/>
        <end position="112"/>
    </location>
</feature>
<feature type="domain" description="WAP" evidence="9">
    <location>
        <begin position="19"/>
        <end position="66"/>
    </location>
</feature>
<dbReference type="GO" id="GO:0005615">
    <property type="term" value="C:extracellular space"/>
    <property type="evidence" value="ECO:0007669"/>
    <property type="project" value="TreeGrafter"/>
</dbReference>
<proteinExistence type="predicted"/>
<dbReference type="GO" id="GO:0004867">
    <property type="term" value="F:serine-type endopeptidase inhibitor activity"/>
    <property type="evidence" value="ECO:0007669"/>
    <property type="project" value="TreeGrafter"/>
</dbReference>
<evidence type="ECO:0000256" key="8">
    <source>
        <dbReference type="SAM" id="SignalP"/>
    </source>
</evidence>
<sequence length="147" mass="16092">MKVLCFASILVSVGAQTYRRDKPGFCPPMTNDEVGLCVYSCSSDDNCPGKQKCCSNSCGRSCQEPTNLDKPGFCPQDASERPCADICSSDDSCPGNEKCCRYDCGLSCQVPTKVNCETVYRYCPRQSCTNYVRPPGECCSVCSDTRY</sequence>
<evidence type="ECO:0000256" key="3">
    <source>
        <dbReference type="ARBA" id="ARBA00017105"/>
    </source>
</evidence>
<name>A0A9D4EK73_DREPO</name>
<keyword evidence="4" id="KW-0964">Secreted</keyword>
<feature type="chain" id="PRO_5039281146" description="WAP four-disulfide core domain protein 5" evidence="8">
    <location>
        <begin position="16"/>
        <end position="147"/>
    </location>
</feature>
<dbReference type="Gene3D" id="4.10.75.10">
    <property type="entry name" value="Elafin-like"/>
    <property type="match status" value="2"/>
</dbReference>
<evidence type="ECO:0000256" key="7">
    <source>
        <dbReference type="ARBA" id="ARBA00023157"/>
    </source>
</evidence>
<evidence type="ECO:0000256" key="4">
    <source>
        <dbReference type="ARBA" id="ARBA00022525"/>
    </source>
</evidence>
<evidence type="ECO:0000256" key="1">
    <source>
        <dbReference type="ARBA" id="ARBA00003209"/>
    </source>
</evidence>
<dbReference type="GO" id="GO:0045087">
    <property type="term" value="P:innate immune response"/>
    <property type="evidence" value="ECO:0007669"/>
    <property type="project" value="TreeGrafter"/>
</dbReference>
<dbReference type="EMBL" id="JAIWYP010000008">
    <property type="protein sequence ID" value="KAH3781178.1"/>
    <property type="molecule type" value="Genomic_DNA"/>
</dbReference>
<dbReference type="SMART" id="SM00217">
    <property type="entry name" value="WAP"/>
    <property type="match status" value="2"/>
</dbReference>
<dbReference type="PANTHER" id="PTHR19441:SF39">
    <property type="entry name" value="WAP FOUR-DISULFIDE CORE DOMAIN PROTEIN 5"/>
    <property type="match status" value="1"/>
</dbReference>
<dbReference type="FunFam" id="4.10.75.10:FF:000001">
    <property type="entry name" value="Anosmin 1"/>
    <property type="match status" value="1"/>
</dbReference>
<keyword evidence="7" id="KW-1015">Disulfide bond</keyword>
<comment type="subcellular location">
    <subcellularLocation>
        <location evidence="2">Secreted</location>
    </subcellularLocation>
</comment>
<feature type="signal peptide" evidence="8">
    <location>
        <begin position="1"/>
        <end position="15"/>
    </location>
</feature>
<evidence type="ECO:0000256" key="6">
    <source>
        <dbReference type="ARBA" id="ARBA00022737"/>
    </source>
</evidence>
<comment type="function">
    <text evidence="1">Putative acid-stable proteinase inhibitor.</text>
</comment>
<dbReference type="InterPro" id="IPR008197">
    <property type="entry name" value="WAP_dom"/>
</dbReference>
<evidence type="ECO:0000256" key="2">
    <source>
        <dbReference type="ARBA" id="ARBA00004613"/>
    </source>
</evidence>
<evidence type="ECO:0000256" key="5">
    <source>
        <dbReference type="ARBA" id="ARBA00022729"/>
    </source>
</evidence>
<dbReference type="InterPro" id="IPR036645">
    <property type="entry name" value="Elafin-like_sf"/>
</dbReference>
<organism evidence="10 11">
    <name type="scientific">Dreissena polymorpha</name>
    <name type="common">Zebra mussel</name>
    <name type="synonym">Mytilus polymorpha</name>
    <dbReference type="NCBI Taxonomy" id="45954"/>
    <lineage>
        <taxon>Eukaryota</taxon>
        <taxon>Metazoa</taxon>
        <taxon>Spiralia</taxon>
        <taxon>Lophotrochozoa</taxon>
        <taxon>Mollusca</taxon>
        <taxon>Bivalvia</taxon>
        <taxon>Autobranchia</taxon>
        <taxon>Heteroconchia</taxon>
        <taxon>Euheterodonta</taxon>
        <taxon>Imparidentia</taxon>
        <taxon>Neoheterodontei</taxon>
        <taxon>Myida</taxon>
        <taxon>Dreissenoidea</taxon>
        <taxon>Dreissenidae</taxon>
        <taxon>Dreissena</taxon>
    </lineage>
</organism>